<dbReference type="InterPro" id="IPR014026">
    <property type="entry name" value="UDP-Glc/GDP-Man_DH_dimer"/>
</dbReference>
<evidence type="ECO:0000256" key="5">
    <source>
        <dbReference type="ARBA" id="ARBA00023002"/>
    </source>
</evidence>
<dbReference type="Gene3D" id="1.20.5.100">
    <property type="entry name" value="Cytochrome c1, transmembrane anchor, C-terminal"/>
    <property type="match status" value="1"/>
</dbReference>
<feature type="active site" description="Nucleophile" evidence="9">
    <location>
        <position position="274"/>
    </location>
</feature>
<feature type="binding site" evidence="11">
    <location>
        <position position="86"/>
    </location>
    <ligand>
        <name>NAD(+)</name>
        <dbReference type="ChEBI" id="CHEBI:57540"/>
    </ligand>
</feature>
<dbReference type="SUPFAM" id="SSF48179">
    <property type="entry name" value="6-phosphogluconate dehydrogenase C-terminal domain-like"/>
    <property type="match status" value="1"/>
</dbReference>
<evidence type="ECO:0000259" key="12">
    <source>
        <dbReference type="SMART" id="SM00984"/>
    </source>
</evidence>
<reference evidence="13 14" key="1">
    <citation type="submission" date="2020-08" db="EMBL/GenBank/DDBJ databases">
        <title>Genome sequence of Acidovorax monticola KACC 19171T.</title>
        <authorList>
            <person name="Hyun D.-W."/>
            <person name="Bae J.-W."/>
        </authorList>
    </citation>
    <scope>NUCLEOTIDE SEQUENCE [LARGE SCALE GENOMIC DNA]</scope>
    <source>
        <strain evidence="13 14">KACC 19171</strain>
    </source>
</reference>
<comment type="pathway">
    <text evidence="1">Nucleotide-sugar biosynthesis; UDP-alpha-D-glucuronate biosynthesis; UDP-alpha-D-glucuronate from UDP-alpha-D-glucose: step 1/1.</text>
</comment>
<dbReference type="EC" id="1.1.1.22" evidence="3 8"/>
<dbReference type="NCBIfam" id="TIGR03026">
    <property type="entry name" value="NDP-sugDHase"/>
    <property type="match status" value="1"/>
</dbReference>
<feature type="binding site" evidence="11">
    <location>
        <position position="277"/>
    </location>
    <ligand>
        <name>NAD(+)</name>
        <dbReference type="ChEBI" id="CHEBI:57540"/>
    </ligand>
</feature>
<comment type="similarity">
    <text evidence="2 8">Belongs to the UDP-glucose/GDP-mannose dehydrogenase family.</text>
</comment>
<dbReference type="SUPFAM" id="SSF51735">
    <property type="entry name" value="NAD(P)-binding Rossmann-fold domains"/>
    <property type="match status" value="1"/>
</dbReference>
<dbReference type="Pfam" id="PF03721">
    <property type="entry name" value="UDPG_MGDP_dh_N"/>
    <property type="match status" value="1"/>
</dbReference>
<dbReference type="PIRSF" id="PIRSF000124">
    <property type="entry name" value="UDPglc_GDPman_dh"/>
    <property type="match status" value="1"/>
</dbReference>
<dbReference type="PANTHER" id="PTHR43750:SF3">
    <property type="entry name" value="UDP-GLUCOSE 6-DEHYDROGENASE TUAD"/>
    <property type="match status" value="1"/>
</dbReference>
<dbReference type="GO" id="GO:0000271">
    <property type="term" value="P:polysaccharide biosynthetic process"/>
    <property type="evidence" value="ECO:0007669"/>
    <property type="project" value="InterPro"/>
</dbReference>
<feature type="binding site" evidence="10">
    <location>
        <position position="271"/>
    </location>
    <ligand>
        <name>substrate</name>
    </ligand>
</feature>
<comment type="catalytic activity">
    <reaction evidence="7 8">
        <text>UDP-alpha-D-glucose + 2 NAD(+) + H2O = UDP-alpha-D-glucuronate + 2 NADH + 3 H(+)</text>
        <dbReference type="Rhea" id="RHEA:23596"/>
        <dbReference type="ChEBI" id="CHEBI:15377"/>
        <dbReference type="ChEBI" id="CHEBI:15378"/>
        <dbReference type="ChEBI" id="CHEBI:57540"/>
        <dbReference type="ChEBI" id="CHEBI:57945"/>
        <dbReference type="ChEBI" id="CHEBI:58052"/>
        <dbReference type="ChEBI" id="CHEBI:58885"/>
        <dbReference type="EC" id="1.1.1.22"/>
    </reaction>
</comment>
<dbReference type="InterPro" id="IPR001732">
    <property type="entry name" value="UDP-Glc/GDP-Man_DH_N"/>
</dbReference>
<feature type="binding site" evidence="10">
    <location>
        <position position="218"/>
    </location>
    <ligand>
        <name>substrate</name>
    </ligand>
</feature>
<dbReference type="UniPathway" id="UPA00038">
    <property type="reaction ID" value="UER00491"/>
</dbReference>
<dbReference type="GO" id="GO:0003979">
    <property type="term" value="F:UDP-glucose 6-dehydrogenase activity"/>
    <property type="evidence" value="ECO:0007669"/>
    <property type="project" value="UniProtKB-EC"/>
</dbReference>
<evidence type="ECO:0000256" key="8">
    <source>
        <dbReference type="PIRNR" id="PIRNR000124"/>
    </source>
</evidence>
<feature type="binding site" evidence="11">
    <location>
        <position position="30"/>
    </location>
    <ligand>
        <name>NAD(+)</name>
        <dbReference type="ChEBI" id="CHEBI:57540"/>
    </ligand>
</feature>
<dbReference type="EMBL" id="CP060790">
    <property type="protein sequence ID" value="QNP58134.1"/>
    <property type="molecule type" value="Genomic_DNA"/>
</dbReference>
<evidence type="ECO:0000256" key="4">
    <source>
        <dbReference type="ARBA" id="ARBA00015132"/>
    </source>
</evidence>
<dbReference type="KEGG" id="amon:H9L24_13620"/>
<feature type="binding site" evidence="10">
    <location>
        <begin position="263"/>
        <end position="267"/>
    </location>
    <ligand>
        <name>substrate</name>
    </ligand>
</feature>
<dbReference type="InterPro" id="IPR036220">
    <property type="entry name" value="UDP-Glc/GDP-Man_DH_C_sf"/>
</dbReference>
<name>A0A7H0HC68_9BURK</name>
<dbReference type="RefSeq" id="WP_187735129.1">
    <property type="nucleotide sequence ID" value="NZ_CP060790.1"/>
</dbReference>
<dbReference type="Pfam" id="PF00984">
    <property type="entry name" value="UDPG_MGDP_dh"/>
    <property type="match status" value="1"/>
</dbReference>
<dbReference type="InterPro" id="IPR036291">
    <property type="entry name" value="NAD(P)-bd_dom_sf"/>
</dbReference>
<dbReference type="Pfam" id="PF03720">
    <property type="entry name" value="UDPG_MGDP_dh_C"/>
    <property type="match status" value="1"/>
</dbReference>
<evidence type="ECO:0000256" key="6">
    <source>
        <dbReference type="ARBA" id="ARBA00023027"/>
    </source>
</evidence>
<evidence type="ECO:0000256" key="2">
    <source>
        <dbReference type="ARBA" id="ARBA00006601"/>
    </source>
</evidence>
<dbReference type="InterPro" id="IPR008927">
    <property type="entry name" value="6-PGluconate_DH-like_C_sf"/>
</dbReference>
<dbReference type="InterPro" id="IPR028357">
    <property type="entry name" value="UDPglc_DH_bac"/>
</dbReference>
<dbReference type="PANTHER" id="PTHR43750">
    <property type="entry name" value="UDP-GLUCOSE 6-DEHYDROGENASE TUAD"/>
    <property type="match status" value="1"/>
</dbReference>
<organism evidence="13 14">
    <name type="scientific">Paenacidovorax monticola</name>
    <dbReference type="NCBI Taxonomy" id="1926868"/>
    <lineage>
        <taxon>Bacteria</taxon>
        <taxon>Pseudomonadati</taxon>
        <taxon>Pseudomonadota</taxon>
        <taxon>Betaproteobacteria</taxon>
        <taxon>Burkholderiales</taxon>
        <taxon>Comamonadaceae</taxon>
        <taxon>Paenacidovorax</taxon>
    </lineage>
</organism>
<accession>A0A7H0HC68</accession>
<evidence type="ECO:0000256" key="3">
    <source>
        <dbReference type="ARBA" id="ARBA00012954"/>
    </source>
</evidence>
<evidence type="ECO:0000256" key="1">
    <source>
        <dbReference type="ARBA" id="ARBA00004701"/>
    </source>
</evidence>
<evidence type="ECO:0000256" key="7">
    <source>
        <dbReference type="ARBA" id="ARBA00047473"/>
    </source>
</evidence>
<dbReference type="AlphaFoldDB" id="A0A7H0HC68"/>
<dbReference type="GO" id="GO:0051287">
    <property type="term" value="F:NAD binding"/>
    <property type="evidence" value="ECO:0007669"/>
    <property type="project" value="InterPro"/>
</dbReference>
<dbReference type="InterPro" id="IPR017476">
    <property type="entry name" value="UDP-Glc/GDP-Man"/>
</dbReference>
<keyword evidence="6 8" id="KW-0520">NAD</keyword>
<feature type="binding site" evidence="11">
    <location>
        <position position="162"/>
    </location>
    <ligand>
        <name>NAD(+)</name>
        <dbReference type="ChEBI" id="CHEBI:57540"/>
    </ligand>
</feature>
<dbReference type="Proteomes" id="UP000516057">
    <property type="component" value="Chromosome"/>
</dbReference>
<dbReference type="PIRSF" id="PIRSF500134">
    <property type="entry name" value="UDPglc_DH_bac"/>
    <property type="match status" value="1"/>
</dbReference>
<dbReference type="GO" id="GO:0006065">
    <property type="term" value="P:UDP-glucuronate biosynthetic process"/>
    <property type="evidence" value="ECO:0007669"/>
    <property type="project" value="UniProtKB-UniPathway"/>
</dbReference>
<proteinExistence type="inferred from homology"/>
<evidence type="ECO:0000313" key="13">
    <source>
        <dbReference type="EMBL" id="QNP58134.1"/>
    </source>
</evidence>
<evidence type="ECO:0000256" key="11">
    <source>
        <dbReference type="PIRSR" id="PIRSR500134-3"/>
    </source>
</evidence>
<dbReference type="SUPFAM" id="SSF52413">
    <property type="entry name" value="UDP-glucose/GDP-mannose dehydrogenase C-terminal domain"/>
    <property type="match status" value="1"/>
</dbReference>
<feature type="domain" description="UDP-glucose/GDP-mannose dehydrogenase C-terminal" evidence="12">
    <location>
        <begin position="328"/>
        <end position="440"/>
    </location>
</feature>
<feature type="binding site" evidence="11">
    <location>
        <position position="35"/>
    </location>
    <ligand>
        <name>NAD(+)</name>
        <dbReference type="ChEBI" id="CHEBI:57540"/>
    </ligand>
</feature>
<dbReference type="SMART" id="SM00984">
    <property type="entry name" value="UDPG_MGDP_dh_C"/>
    <property type="match status" value="1"/>
</dbReference>
<keyword evidence="5 8" id="KW-0560">Oxidoreductase</keyword>
<keyword evidence="14" id="KW-1185">Reference proteome</keyword>
<evidence type="ECO:0000313" key="14">
    <source>
        <dbReference type="Proteomes" id="UP000516057"/>
    </source>
</evidence>
<gene>
    <name evidence="13" type="ORF">H9L24_13620</name>
</gene>
<sequence>MNLTIFGVGYVGLVTGVCLAELGNDVVCVDTDARKIATLQRGDVPIHEPGLKELMAGNCHAGRLAFSTDLAKGVAHGEVLFIAVGTPSTDDGGTDMAQVFGVARAIAAHMDAFKVIVNKSTVPVGSGEAVHEAIAEVLAQRLWHAAPAPGFAVVSNPEFLKEGSAIDDFMRPDRIIVGVGDSPEERRAGALMRELYRPFSHGHERLMCMDRRSAEFTKYAANAMLAVRISFMNEMANLADRLGVDIEPVRVGMGADPRIGDSFLYPGIGYGGSCFPKDVAALRHMGLGMGLPLRVLQAAAQVNDGQRRLLVDKLAQRLGNDFAGRRFALWGLAFKPNTDDMREAPSRVLIRELLARGAALQVFDPVAMLEARRCLAEDMRDHPEWLDRIHYAESPLGAAHGADALLIATEWQEFCSPNFEALRMALKRPLVVDGRNLYEPRAMRTLGFDYLAVGRNTVDEPRTATL</sequence>
<feature type="binding site" evidence="10">
    <location>
        <position position="335"/>
    </location>
    <ligand>
        <name>substrate</name>
    </ligand>
</feature>
<feature type="binding site" evidence="11">
    <location>
        <position position="121"/>
    </location>
    <ligand>
        <name>NAD(+)</name>
        <dbReference type="ChEBI" id="CHEBI:57540"/>
    </ligand>
</feature>
<dbReference type="InterPro" id="IPR014027">
    <property type="entry name" value="UDP-Glc/GDP-Man_DH_C"/>
</dbReference>
<protein>
    <recommendedName>
        <fullName evidence="4 8">UDP-glucose 6-dehydrogenase</fullName>
        <ecNumber evidence="3 8">1.1.1.22</ecNumber>
    </recommendedName>
</protein>
<evidence type="ECO:0000256" key="10">
    <source>
        <dbReference type="PIRSR" id="PIRSR500134-2"/>
    </source>
</evidence>
<evidence type="ECO:0000256" key="9">
    <source>
        <dbReference type="PIRSR" id="PIRSR500134-1"/>
    </source>
</evidence>
<feature type="binding site" evidence="10">
    <location>
        <begin position="159"/>
        <end position="162"/>
    </location>
    <ligand>
        <name>substrate</name>
    </ligand>
</feature>
<dbReference type="Gene3D" id="3.40.50.720">
    <property type="entry name" value="NAD(P)-binding Rossmann-like Domain"/>
    <property type="match status" value="2"/>
</dbReference>
<feature type="binding site" evidence="11">
    <location>
        <position position="342"/>
    </location>
    <ligand>
        <name>NAD(+)</name>
        <dbReference type="ChEBI" id="CHEBI:57540"/>
    </ligand>
</feature>